<evidence type="ECO:0000313" key="14">
    <source>
        <dbReference type="Proteomes" id="UP000678499"/>
    </source>
</evidence>
<feature type="transmembrane region" description="Helical" evidence="12">
    <location>
        <begin position="14"/>
        <end position="33"/>
    </location>
</feature>
<dbReference type="PANTHER" id="PTHR10791:SF112">
    <property type="entry name" value="SUGAR TRANSPORTER SWEET1"/>
    <property type="match status" value="1"/>
</dbReference>
<reference evidence="13" key="1">
    <citation type="submission" date="2020-11" db="EMBL/GenBank/DDBJ databases">
        <authorList>
            <person name="Tran Van P."/>
        </authorList>
    </citation>
    <scope>NUCLEOTIDE SEQUENCE</scope>
</reference>
<keyword evidence="8" id="KW-0677">Repeat</keyword>
<comment type="subcellular location">
    <subcellularLocation>
        <location evidence="1">Cell membrane</location>
        <topology evidence="1">Multi-pass membrane protein</topology>
    </subcellularLocation>
    <subcellularLocation>
        <location evidence="2">Golgi apparatus membrane</location>
        <topology evidence="2">Multi-pass membrane protein</topology>
    </subcellularLocation>
</comment>
<comment type="function">
    <text evidence="12">Mediates sugar transport across membranes.</text>
</comment>
<dbReference type="AlphaFoldDB" id="A0A7R9G9T7"/>
<evidence type="ECO:0000313" key="13">
    <source>
        <dbReference type="EMBL" id="CAD7274480.1"/>
    </source>
</evidence>
<dbReference type="EMBL" id="CAJPEX010000254">
    <property type="protein sequence ID" value="CAG0914632.1"/>
    <property type="molecule type" value="Genomic_DNA"/>
</dbReference>
<dbReference type="Gene3D" id="1.20.1280.290">
    <property type="match status" value="2"/>
</dbReference>
<keyword evidence="7 12" id="KW-0812">Transmembrane</keyword>
<comment type="caution">
    <text evidence="12">Lacks conserved residue(s) required for the propagation of feature annotation.</text>
</comment>
<dbReference type="InterPro" id="IPR004316">
    <property type="entry name" value="SWEET_rpt"/>
</dbReference>
<evidence type="ECO:0000256" key="11">
    <source>
        <dbReference type="ARBA" id="ARBA00023136"/>
    </source>
</evidence>
<comment type="similarity">
    <text evidence="3 12">Belongs to the SWEET sugar transporter family.</text>
</comment>
<accession>A0A7R9G9T7</accession>
<dbReference type="PANTHER" id="PTHR10791">
    <property type="entry name" value="RAG1-ACTIVATING PROTEIN 1"/>
    <property type="match status" value="1"/>
</dbReference>
<evidence type="ECO:0000256" key="7">
    <source>
        <dbReference type="ARBA" id="ARBA00022692"/>
    </source>
</evidence>
<organism evidence="13">
    <name type="scientific">Notodromas monacha</name>
    <dbReference type="NCBI Taxonomy" id="399045"/>
    <lineage>
        <taxon>Eukaryota</taxon>
        <taxon>Metazoa</taxon>
        <taxon>Ecdysozoa</taxon>
        <taxon>Arthropoda</taxon>
        <taxon>Crustacea</taxon>
        <taxon>Oligostraca</taxon>
        <taxon>Ostracoda</taxon>
        <taxon>Podocopa</taxon>
        <taxon>Podocopida</taxon>
        <taxon>Cypridocopina</taxon>
        <taxon>Cypridoidea</taxon>
        <taxon>Cyprididae</taxon>
        <taxon>Notodromas</taxon>
    </lineage>
</organism>
<dbReference type="Proteomes" id="UP000678499">
    <property type="component" value="Unassembled WGS sequence"/>
</dbReference>
<evidence type="ECO:0000256" key="1">
    <source>
        <dbReference type="ARBA" id="ARBA00004651"/>
    </source>
</evidence>
<evidence type="ECO:0000256" key="3">
    <source>
        <dbReference type="ARBA" id="ARBA00007809"/>
    </source>
</evidence>
<keyword evidence="6 12" id="KW-0762">Sugar transport</keyword>
<keyword evidence="9 12" id="KW-1133">Transmembrane helix</keyword>
<dbReference type="GO" id="GO:0051119">
    <property type="term" value="F:sugar transmembrane transporter activity"/>
    <property type="evidence" value="ECO:0007669"/>
    <property type="project" value="InterPro"/>
</dbReference>
<dbReference type="InterPro" id="IPR047664">
    <property type="entry name" value="SWEET"/>
</dbReference>
<keyword evidence="10" id="KW-0333">Golgi apparatus</keyword>
<feature type="transmembrane region" description="Helical" evidence="12">
    <location>
        <begin position="194"/>
        <end position="215"/>
    </location>
</feature>
<feature type="transmembrane region" description="Helical" evidence="12">
    <location>
        <begin position="103"/>
        <end position="123"/>
    </location>
</feature>
<keyword evidence="4 12" id="KW-0813">Transport</keyword>
<dbReference type="EMBL" id="OA882291">
    <property type="protein sequence ID" value="CAD7274480.1"/>
    <property type="molecule type" value="Genomic_DNA"/>
</dbReference>
<evidence type="ECO:0000256" key="10">
    <source>
        <dbReference type="ARBA" id="ARBA00023034"/>
    </source>
</evidence>
<dbReference type="GO" id="GO:0005886">
    <property type="term" value="C:plasma membrane"/>
    <property type="evidence" value="ECO:0007669"/>
    <property type="project" value="UniProtKB-SubCell"/>
</dbReference>
<evidence type="ECO:0000256" key="9">
    <source>
        <dbReference type="ARBA" id="ARBA00022989"/>
    </source>
</evidence>
<feature type="transmembrane region" description="Helical" evidence="12">
    <location>
        <begin position="135"/>
        <end position="154"/>
    </location>
</feature>
<feature type="transmembrane region" description="Helical" evidence="12">
    <location>
        <begin position="221"/>
        <end position="242"/>
    </location>
</feature>
<evidence type="ECO:0000256" key="6">
    <source>
        <dbReference type="ARBA" id="ARBA00022597"/>
    </source>
</evidence>
<feature type="transmembrane region" description="Helical" evidence="12">
    <location>
        <begin position="160"/>
        <end position="182"/>
    </location>
</feature>
<protein>
    <recommendedName>
        <fullName evidence="12">Sugar transporter SWEET</fullName>
    </recommendedName>
</protein>
<dbReference type="Pfam" id="PF03083">
    <property type="entry name" value="MtN3_slv"/>
    <property type="match status" value="1"/>
</dbReference>
<name>A0A7R9G9T7_9CRUS</name>
<evidence type="ECO:0000256" key="4">
    <source>
        <dbReference type="ARBA" id="ARBA00022448"/>
    </source>
</evidence>
<dbReference type="FunFam" id="1.20.1280.290:FF:000004">
    <property type="entry name" value="Sugar transporter SWEET"/>
    <property type="match status" value="1"/>
</dbReference>
<evidence type="ECO:0000256" key="8">
    <source>
        <dbReference type="ARBA" id="ARBA00022737"/>
    </source>
</evidence>
<evidence type="ECO:0000256" key="12">
    <source>
        <dbReference type="RuleBase" id="RU910715"/>
    </source>
</evidence>
<evidence type="ECO:0000256" key="5">
    <source>
        <dbReference type="ARBA" id="ARBA00022475"/>
    </source>
</evidence>
<dbReference type="OrthoDB" id="409725at2759"/>
<sequence>MGADFFYLNLVENVAMLLTICVQLTPLPTILAIVMNGSTEDHSPFFFLCSMLGSWPDIFVLSKAIAEKILSRYGPGFKGKSVALRRSGLWLTYGLVAGFSSRMITVLALASFSDAIYVSVYFFYCKKQEELKGQICLVGGILMTGVLFTNFLGLDRDTVLFAFGFVVCIVTALLTAAPLLLVRDVLRFGTSEPLPLLMIVLTFLVSLVWLVYGVMVGDKFIQVQNGISVFLGLVQLPLLVLFPRGSRVLLVSWPTRPIGMILGSSRKEVLLDATVVDPFSPEIGNELSNPHVVADHFRASVCT</sequence>
<keyword evidence="5" id="KW-1003">Cell membrane</keyword>
<evidence type="ECO:0000256" key="2">
    <source>
        <dbReference type="ARBA" id="ARBA00004653"/>
    </source>
</evidence>
<keyword evidence="14" id="KW-1185">Reference proteome</keyword>
<keyword evidence="11 12" id="KW-0472">Membrane</keyword>
<gene>
    <name evidence="13" type="ORF">NMOB1V02_LOCUS2311</name>
</gene>
<dbReference type="GO" id="GO:0000139">
    <property type="term" value="C:Golgi membrane"/>
    <property type="evidence" value="ECO:0007669"/>
    <property type="project" value="UniProtKB-SubCell"/>
</dbReference>
<proteinExistence type="inferred from homology"/>